<evidence type="ECO:0000256" key="2">
    <source>
        <dbReference type="ARBA" id="ARBA00022801"/>
    </source>
</evidence>
<dbReference type="PANTHER" id="PTHR10272:SF14">
    <property type="entry name" value="PAF ACETYLHYDROLASE FAMILY PROTEIN"/>
    <property type="match status" value="1"/>
</dbReference>
<dbReference type="OrthoDB" id="2363873at2759"/>
<dbReference type="GO" id="GO:0003847">
    <property type="term" value="F:1-alkyl-2-acetylglycerophosphocholine esterase activity"/>
    <property type="evidence" value="ECO:0007669"/>
    <property type="project" value="UniProtKB-EC"/>
</dbReference>
<dbReference type="EC" id="3.1.1.47" evidence="1"/>
<dbReference type="Proteomes" id="UP001152607">
    <property type="component" value="Unassembled WGS sequence"/>
</dbReference>
<dbReference type="InterPro" id="IPR029058">
    <property type="entry name" value="AB_hydrolase_fold"/>
</dbReference>
<comment type="caution">
    <text evidence="5">The sequence shown here is derived from an EMBL/GenBank/DDBJ whole genome shotgun (WGS) entry which is preliminary data.</text>
</comment>
<dbReference type="PANTHER" id="PTHR10272">
    <property type="entry name" value="PLATELET-ACTIVATING FACTOR ACETYLHYDROLASE"/>
    <property type="match status" value="1"/>
</dbReference>
<accession>A0A9W4UBG5</accession>
<dbReference type="AlphaFoldDB" id="A0A9W4UBG5"/>
<evidence type="ECO:0000256" key="4">
    <source>
        <dbReference type="ARBA" id="ARBA00023098"/>
    </source>
</evidence>
<keyword evidence="4" id="KW-0443">Lipid metabolism</keyword>
<evidence type="ECO:0000313" key="5">
    <source>
        <dbReference type="EMBL" id="CAI6331875.1"/>
    </source>
</evidence>
<dbReference type="SUPFAM" id="SSF53474">
    <property type="entry name" value="alpha/beta-Hydrolases"/>
    <property type="match status" value="1"/>
</dbReference>
<dbReference type="EMBL" id="CAOQHR010000003">
    <property type="protein sequence ID" value="CAI6331875.1"/>
    <property type="molecule type" value="Genomic_DNA"/>
</dbReference>
<keyword evidence="6" id="KW-1185">Reference proteome</keyword>
<keyword evidence="2" id="KW-0378">Hydrolase</keyword>
<name>A0A9W4UBG5_9PLEO</name>
<sequence>MRQNNFEPLSRLSESVSLRYYNMAPIHYLPLSILASLTTSISLPPPSGPYNVGYTQHVFNHISIDDPSPGPDNILLTSIYYPTLATPSPNTTVPYFDPTSATIWGEVFNLYPSDLLNLTTTLQWHAPLLPSKEADLEKSKPTLLFAPGGGMNAFMFSSLLSDLASQGFTIVALDHPGEAPYLRLNPFTDEDAVTGWDIYMPYTPLLTQQIYEFRLNDLFFLLSDTGFSELVQNWTGSYFNTDSYGAFGHSVGGAQAAGAMDRYSNIIAGMNIDGGFFGDSVNASLTGRPFLMMMNPTHFASDTTWTGFVERYAVEAEEIGKGWLDWFTVGSVAHLALSDLSLWVELLPKANGTDLIDLGTLKGSRVDQLLREYVGAFWGWVAGGEYEEVLEGESKEWPEVEFNRTVRI</sequence>
<organism evidence="5 6">
    <name type="scientific">Periconia digitata</name>
    <dbReference type="NCBI Taxonomy" id="1303443"/>
    <lineage>
        <taxon>Eukaryota</taxon>
        <taxon>Fungi</taxon>
        <taxon>Dikarya</taxon>
        <taxon>Ascomycota</taxon>
        <taxon>Pezizomycotina</taxon>
        <taxon>Dothideomycetes</taxon>
        <taxon>Pleosporomycetidae</taxon>
        <taxon>Pleosporales</taxon>
        <taxon>Massarineae</taxon>
        <taxon>Periconiaceae</taxon>
        <taxon>Periconia</taxon>
    </lineage>
</organism>
<evidence type="ECO:0000256" key="1">
    <source>
        <dbReference type="ARBA" id="ARBA00013201"/>
    </source>
</evidence>
<dbReference type="Gene3D" id="3.40.50.1820">
    <property type="entry name" value="alpha/beta hydrolase"/>
    <property type="match status" value="1"/>
</dbReference>
<evidence type="ECO:0000313" key="6">
    <source>
        <dbReference type="Proteomes" id="UP001152607"/>
    </source>
</evidence>
<keyword evidence="3" id="KW-0442">Lipid degradation</keyword>
<proteinExistence type="predicted"/>
<dbReference type="GO" id="GO:0016042">
    <property type="term" value="P:lipid catabolic process"/>
    <property type="evidence" value="ECO:0007669"/>
    <property type="project" value="UniProtKB-KW"/>
</dbReference>
<reference evidence="5" key="1">
    <citation type="submission" date="2023-01" db="EMBL/GenBank/DDBJ databases">
        <authorList>
            <person name="Van Ghelder C."/>
            <person name="Rancurel C."/>
        </authorList>
    </citation>
    <scope>NUCLEOTIDE SEQUENCE</scope>
    <source>
        <strain evidence="5">CNCM I-4278</strain>
    </source>
</reference>
<evidence type="ECO:0000256" key="3">
    <source>
        <dbReference type="ARBA" id="ARBA00022963"/>
    </source>
</evidence>
<gene>
    <name evidence="5" type="ORF">PDIGIT_LOCUS4904</name>
</gene>
<protein>
    <recommendedName>
        <fullName evidence="1">1-alkyl-2-acetylglycerophosphocholine esterase</fullName>
        <ecNumber evidence="1">3.1.1.47</ecNumber>
    </recommendedName>
</protein>